<sequence>MLKIYGIKNCSSMKKAFDLLNELGLAYEFHDYKKQGIDAETVKKWLDEVGQGLILNKKGTTWRKLSEEEQQTALASQTNLINALTTHSSLIKRPVLETASGYIVGFDEEAYRALK</sequence>
<dbReference type="SUPFAM" id="SSF52833">
    <property type="entry name" value="Thioredoxin-like"/>
    <property type="match status" value="1"/>
</dbReference>
<organism evidence="3 4">
    <name type="scientific">Acinetobacter terrestris</name>
    <dbReference type="NCBI Taxonomy" id="2529843"/>
    <lineage>
        <taxon>Bacteria</taxon>
        <taxon>Pseudomonadati</taxon>
        <taxon>Pseudomonadota</taxon>
        <taxon>Gammaproteobacteria</taxon>
        <taxon>Moraxellales</taxon>
        <taxon>Moraxellaceae</taxon>
        <taxon>Acinetobacter</taxon>
        <taxon>Acinetobacter Taxon 24</taxon>
    </lineage>
</organism>
<accession>A0ABX1UWZ3</accession>
<proteinExistence type="inferred from homology"/>
<dbReference type="InterPro" id="IPR006504">
    <property type="entry name" value="Tscrpt_reg_Spx/MgsR"/>
</dbReference>
<dbReference type="EMBL" id="JABERJ010000036">
    <property type="protein sequence ID" value="NNH27299.1"/>
    <property type="molecule type" value="Genomic_DNA"/>
</dbReference>
<dbReference type="RefSeq" id="WP_171536918.1">
    <property type="nucleotide sequence ID" value="NZ_JABERJ010000036.1"/>
</dbReference>
<evidence type="ECO:0000256" key="2">
    <source>
        <dbReference type="PROSITE-ProRule" id="PRU01282"/>
    </source>
</evidence>
<dbReference type="NCBIfam" id="TIGR01617">
    <property type="entry name" value="arsC_related"/>
    <property type="match status" value="1"/>
</dbReference>
<comment type="similarity">
    <text evidence="1 2">Belongs to the ArsC family.</text>
</comment>
<protein>
    <submittedName>
        <fullName evidence="3">Spx/MgsR family RNA polymerase-binding regulatory protein</fullName>
    </submittedName>
</protein>
<gene>
    <name evidence="3" type="ORF">HLH15_12730</name>
</gene>
<comment type="caution">
    <text evidence="3">The sequence shown here is derived from an EMBL/GenBank/DDBJ whole genome shotgun (WGS) entry which is preliminary data.</text>
</comment>
<evidence type="ECO:0000313" key="3">
    <source>
        <dbReference type="EMBL" id="NNH27299.1"/>
    </source>
</evidence>
<dbReference type="PROSITE" id="PS51353">
    <property type="entry name" value="ARSC"/>
    <property type="match status" value="1"/>
</dbReference>
<dbReference type="PANTHER" id="PTHR30041:SF8">
    <property type="entry name" value="PROTEIN YFFB"/>
    <property type="match status" value="1"/>
</dbReference>
<dbReference type="PANTHER" id="PTHR30041">
    <property type="entry name" value="ARSENATE REDUCTASE"/>
    <property type="match status" value="1"/>
</dbReference>
<dbReference type="Proteomes" id="UP000555322">
    <property type="component" value="Unassembled WGS sequence"/>
</dbReference>
<reference evidence="3 4" key="1">
    <citation type="submission" date="2020-04" db="EMBL/GenBank/DDBJ databases">
        <title>Acinetobacter Taxon 24.</title>
        <authorList>
            <person name="Nemec A."/>
            <person name="Radolfova-Krizova L."/>
            <person name="Higgins P.G."/>
            <person name="Spanelova P."/>
        </authorList>
    </citation>
    <scope>NUCLEOTIDE SEQUENCE [LARGE SCALE GENOMIC DNA]</scope>
    <source>
        <strain evidence="3 4">ANC 5084</strain>
    </source>
</reference>
<keyword evidence="4" id="KW-1185">Reference proteome</keyword>
<dbReference type="Gene3D" id="3.40.30.10">
    <property type="entry name" value="Glutaredoxin"/>
    <property type="match status" value="1"/>
</dbReference>
<name>A0ABX1UWZ3_9GAMM</name>
<evidence type="ECO:0000256" key="1">
    <source>
        <dbReference type="ARBA" id="ARBA00007198"/>
    </source>
</evidence>
<evidence type="ECO:0000313" key="4">
    <source>
        <dbReference type="Proteomes" id="UP000555322"/>
    </source>
</evidence>
<dbReference type="Pfam" id="PF03960">
    <property type="entry name" value="ArsC"/>
    <property type="match status" value="1"/>
</dbReference>
<dbReference type="InterPro" id="IPR036249">
    <property type="entry name" value="Thioredoxin-like_sf"/>
</dbReference>
<dbReference type="InterPro" id="IPR006660">
    <property type="entry name" value="Arsenate_reductase-like"/>
</dbReference>